<evidence type="ECO:0000313" key="4">
    <source>
        <dbReference type="Proteomes" id="UP001285441"/>
    </source>
</evidence>
<evidence type="ECO:0008006" key="5">
    <source>
        <dbReference type="Google" id="ProtNLM"/>
    </source>
</evidence>
<dbReference type="AlphaFoldDB" id="A0AAE0NUS8"/>
<feature type="signal peptide" evidence="2">
    <location>
        <begin position="1"/>
        <end position="19"/>
    </location>
</feature>
<protein>
    <recommendedName>
        <fullName evidence="5">Secreted protein</fullName>
    </recommendedName>
</protein>
<feature type="chain" id="PRO_5042230582" description="Secreted protein" evidence="2">
    <location>
        <begin position="20"/>
        <end position="124"/>
    </location>
</feature>
<gene>
    <name evidence="3" type="ORF">B0H63DRAFT_522071</name>
</gene>
<feature type="region of interest" description="Disordered" evidence="1">
    <location>
        <begin position="99"/>
        <end position="124"/>
    </location>
</feature>
<proteinExistence type="predicted"/>
<sequence length="124" mass="12781">MKTTSILSTLASVIAVANAGCFDGGDGWGPQDVAMATARQACNQLAGTYGPAGSPSGLKGVCKDANGKRLEFQIFHLDDGSRQLSAEECFTGLEKEVGGCDNGGDTSSESWRFKADPNSGSCPK</sequence>
<dbReference type="EMBL" id="JAULSW010000003">
    <property type="protein sequence ID" value="KAK3388054.1"/>
    <property type="molecule type" value="Genomic_DNA"/>
</dbReference>
<keyword evidence="4" id="KW-1185">Reference proteome</keyword>
<accession>A0AAE0NUS8</accession>
<name>A0AAE0NUS8_9PEZI</name>
<reference evidence="3" key="1">
    <citation type="journal article" date="2023" name="Mol. Phylogenet. Evol.">
        <title>Genome-scale phylogeny and comparative genomics of the fungal order Sordariales.</title>
        <authorList>
            <person name="Hensen N."/>
            <person name="Bonometti L."/>
            <person name="Westerberg I."/>
            <person name="Brannstrom I.O."/>
            <person name="Guillou S."/>
            <person name="Cros-Aarteil S."/>
            <person name="Calhoun S."/>
            <person name="Haridas S."/>
            <person name="Kuo A."/>
            <person name="Mondo S."/>
            <person name="Pangilinan J."/>
            <person name="Riley R."/>
            <person name="LaButti K."/>
            <person name="Andreopoulos B."/>
            <person name="Lipzen A."/>
            <person name="Chen C."/>
            <person name="Yan M."/>
            <person name="Daum C."/>
            <person name="Ng V."/>
            <person name="Clum A."/>
            <person name="Steindorff A."/>
            <person name="Ohm R.A."/>
            <person name="Martin F."/>
            <person name="Silar P."/>
            <person name="Natvig D.O."/>
            <person name="Lalanne C."/>
            <person name="Gautier V."/>
            <person name="Ament-Velasquez S.L."/>
            <person name="Kruys A."/>
            <person name="Hutchinson M.I."/>
            <person name="Powell A.J."/>
            <person name="Barry K."/>
            <person name="Miller A.N."/>
            <person name="Grigoriev I.V."/>
            <person name="Debuchy R."/>
            <person name="Gladieux P."/>
            <person name="Hiltunen Thoren M."/>
            <person name="Johannesson H."/>
        </authorList>
    </citation>
    <scope>NUCLEOTIDE SEQUENCE</scope>
    <source>
        <strain evidence="3">CBS 232.78</strain>
    </source>
</reference>
<evidence type="ECO:0000256" key="2">
    <source>
        <dbReference type="SAM" id="SignalP"/>
    </source>
</evidence>
<dbReference type="Proteomes" id="UP001285441">
    <property type="component" value="Unassembled WGS sequence"/>
</dbReference>
<evidence type="ECO:0000313" key="3">
    <source>
        <dbReference type="EMBL" id="KAK3388054.1"/>
    </source>
</evidence>
<comment type="caution">
    <text evidence="3">The sequence shown here is derived from an EMBL/GenBank/DDBJ whole genome shotgun (WGS) entry which is preliminary data.</text>
</comment>
<reference evidence="3" key="2">
    <citation type="submission" date="2023-06" db="EMBL/GenBank/DDBJ databases">
        <authorList>
            <consortium name="Lawrence Berkeley National Laboratory"/>
            <person name="Haridas S."/>
            <person name="Hensen N."/>
            <person name="Bonometti L."/>
            <person name="Westerberg I."/>
            <person name="Brannstrom I.O."/>
            <person name="Guillou S."/>
            <person name="Cros-Aarteil S."/>
            <person name="Calhoun S."/>
            <person name="Kuo A."/>
            <person name="Mondo S."/>
            <person name="Pangilinan J."/>
            <person name="Riley R."/>
            <person name="LaButti K."/>
            <person name="Andreopoulos B."/>
            <person name="Lipzen A."/>
            <person name="Chen C."/>
            <person name="Yanf M."/>
            <person name="Daum C."/>
            <person name="Ng V."/>
            <person name="Clum A."/>
            <person name="Steindorff A."/>
            <person name="Ohm R."/>
            <person name="Martin F."/>
            <person name="Silar P."/>
            <person name="Natvig D."/>
            <person name="Lalanne C."/>
            <person name="Gautier V."/>
            <person name="Ament-velasquez S.L."/>
            <person name="Kruys A."/>
            <person name="Hutchinson M.I."/>
            <person name="Powell A.J."/>
            <person name="Barry K."/>
            <person name="Miller A.N."/>
            <person name="Grigoriev I.V."/>
            <person name="Debuchy R."/>
            <person name="Gladieux P."/>
            <person name="Thoren M.H."/>
            <person name="Johannesson H."/>
        </authorList>
    </citation>
    <scope>NUCLEOTIDE SEQUENCE</scope>
    <source>
        <strain evidence="3">CBS 232.78</strain>
    </source>
</reference>
<evidence type="ECO:0000256" key="1">
    <source>
        <dbReference type="SAM" id="MobiDB-lite"/>
    </source>
</evidence>
<organism evidence="3 4">
    <name type="scientific">Podospora didyma</name>
    <dbReference type="NCBI Taxonomy" id="330526"/>
    <lineage>
        <taxon>Eukaryota</taxon>
        <taxon>Fungi</taxon>
        <taxon>Dikarya</taxon>
        <taxon>Ascomycota</taxon>
        <taxon>Pezizomycotina</taxon>
        <taxon>Sordariomycetes</taxon>
        <taxon>Sordariomycetidae</taxon>
        <taxon>Sordariales</taxon>
        <taxon>Podosporaceae</taxon>
        <taxon>Podospora</taxon>
    </lineage>
</organism>
<keyword evidence="2" id="KW-0732">Signal</keyword>